<dbReference type="GO" id="GO:0000166">
    <property type="term" value="F:nucleotide binding"/>
    <property type="evidence" value="ECO:0007669"/>
    <property type="project" value="InterPro"/>
</dbReference>
<dbReference type="InterPro" id="IPR036291">
    <property type="entry name" value="NAD(P)-bd_dom_sf"/>
</dbReference>
<accession>A0A919CQL0</accession>
<name>A0A919CQL0_9PROT</name>
<feature type="domain" description="Gfo/Idh/MocA-like oxidoreductase N-terminal" evidence="1">
    <location>
        <begin position="7"/>
        <end position="113"/>
    </location>
</feature>
<reference evidence="3" key="2">
    <citation type="submission" date="2020-09" db="EMBL/GenBank/DDBJ databases">
        <authorList>
            <person name="Sun Q."/>
            <person name="Kim S."/>
        </authorList>
    </citation>
    <scope>NUCLEOTIDE SEQUENCE</scope>
    <source>
        <strain evidence="3">KCTC 42651</strain>
    </source>
</reference>
<evidence type="ECO:0000259" key="2">
    <source>
        <dbReference type="Pfam" id="PF22725"/>
    </source>
</evidence>
<dbReference type="EMBL" id="BMZS01000008">
    <property type="protein sequence ID" value="GHD55621.1"/>
    <property type="molecule type" value="Genomic_DNA"/>
</dbReference>
<dbReference type="Pfam" id="PF22725">
    <property type="entry name" value="GFO_IDH_MocA_C3"/>
    <property type="match status" value="1"/>
</dbReference>
<evidence type="ECO:0000259" key="1">
    <source>
        <dbReference type="Pfam" id="PF01408"/>
    </source>
</evidence>
<dbReference type="Proteomes" id="UP000630353">
    <property type="component" value="Unassembled WGS sequence"/>
</dbReference>
<proteinExistence type="predicted"/>
<feature type="domain" description="GFO/IDH/MocA-like oxidoreductase" evidence="2">
    <location>
        <begin position="133"/>
        <end position="264"/>
    </location>
</feature>
<dbReference type="SUPFAM" id="SSF55347">
    <property type="entry name" value="Glyceraldehyde-3-phosphate dehydrogenase-like, C-terminal domain"/>
    <property type="match status" value="1"/>
</dbReference>
<dbReference type="AlphaFoldDB" id="A0A919CQL0"/>
<dbReference type="PANTHER" id="PTHR43708">
    <property type="entry name" value="CONSERVED EXPRESSED OXIDOREDUCTASE (EUROFUNG)"/>
    <property type="match status" value="1"/>
</dbReference>
<gene>
    <name evidence="3" type="ORF">GCM10017083_34810</name>
</gene>
<dbReference type="InterPro" id="IPR051317">
    <property type="entry name" value="Gfo/Idh/MocA_oxidoreduct"/>
</dbReference>
<organism evidence="3 4">
    <name type="scientific">Thalassobaculum fulvum</name>
    <dbReference type="NCBI Taxonomy" id="1633335"/>
    <lineage>
        <taxon>Bacteria</taxon>
        <taxon>Pseudomonadati</taxon>
        <taxon>Pseudomonadota</taxon>
        <taxon>Alphaproteobacteria</taxon>
        <taxon>Rhodospirillales</taxon>
        <taxon>Thalassobaculaceae</taxon>
        <taxon>Thalassobaculum</taxon>
    </lineage>
</organism>
<sequence>MTAAAPLRVGMIGAGMISPYHLKAWARCPQAEVVGIADPDAAAACSRAAEFGIPAVHADAVALMDALRPDAVDIAAPMEVHAGICRAAADRGIAVMCQKPLCPTVAEARALVAEIGGRVPFVVHENWRFRPPYRRIRQWLREGRIGRVRAFTMAVMTSGLVPDLPDQPPPALRRQPFMARMPRFTVLEGVIHQIDALRFLLDGLSVAGARLARLSDEVVGEDTAMLLLESPGGAIGTLSTSLTVPGAGPRSSDTLTLIGETGTIAFRDWVLSCTADGATENFEREAVYQASFDAVIAQFARSLRHGDRFETTAEENLATLQLVDDVYRLAGWP</sequence>
<dbReference type="InterPro" id="IPR055170">
    <property type="entry name" value="GFO_IDH_MocA-like_dom"/>
</dbReference>
<dbReference type="Gene3D" id="3.30.360.10">
    <property type="entry name" value="Dihydrodipicolinate Reductase, domain 2"/>
    <property type="match status" value="1"/>
</dbReference>
<dbReference type="SUPFAM" id="SSF51735">
    <property type="entry name" value="NAD(P)-binding Rossmann-fold domains"/>
    <property type="match status" value="1"/>
</dbReference>
<dbReference type="InterPro" id="IPR000683">
    <property type="entry name" value="Gfo/Idh/MocA-like_OxRdtase_N"/>
</dbReference>
<dbReference type="RefSeq" id="WP_229837347.1">
    <property type="nucleotide sequence ID" value="NZ_BMZS01000008.1"/>
</dbReference>
<evidence type="ECO:0000313" key="4">
    <source>
        <dbReference type="Proteomes" id="UP000630353"/>
    </source>
</evidence>
<dbReference type="PANTHER" id="PTHR43708:SF8">
    <property type="entry name" value="OXIDOREDUCTASE"/>
    <property type="match status" value="1"/>
</dbReference>
<protein>
    <submittedName>
        <fullName evidence="3">Oxidoreductase</fullName>
    </submittedName>
</protein>
<dbReference type="Gene3D" id="3.40.50.720">
    <property type="entry name" value="NAD(P)-binding Rossmann-like Domain"/>
    <property type="match status" value="1"/>
</dbReference>
<keyword evidence="4" id="KW-1185">Reference proteome</keyword>
<reference evidence="3" key="1">
    <citation type="journal article" date="2014" name="Int. J. Syst. Evol. Microbiol.">
        <title>Complete genome sequence of Corynebacterium casei LMG S-19264T (=DSM 44701T), isolated from a smear-ripened cheese.</title>
        <authorList>
            <consortium name="US DOE Joint Genome Institute (JGI-PGF)"/>
            <person name="Walter F."/>
            <person name="Albersmeier A."/>
            <person name="Kalinowski J."/>
            <person name="Ruckert C."/>
        </authorList>
    </citation>
    <scope>NUCLEOTIDE SEQUENCE</scope>
    <source>
        <strain evidence="3">KCTC 42651</strain>
    </source>
</reference>
<comment type="caution">
    <text evidence="3">The sequence shown here is derived from an EMBL/GenBank/DDBJ whole genome shotgun (WGS) entry which is preliminary data.</text>
</comment>
<dbReference type="Pfam" id="PF01408">
    <property type="entry name" value="GFO_IDH_MocA"/>
    <property type="match status" value="1"/>
</dbReference>
<evidence type="ECO:0000313" key="3">
    <source>
        <dbReference type="EMBL" id="GHD55621.1"/>
    </source>
</evidence>